<feature type="region of interest" description="Disordered" evidence="1">
    <location>
        <begin position="22"/>
        <end position="47"/>
    </location>
</feature>
<protein>
    <submittedName>
        <fullName evidence="2">Uncharacterized protein</fullName>
    </submittedName>
</protein>
<name>A0A6B0UXH8_IXORI</name>
<reference evidence="2" key="1">
    <citation type="submission" date="2019-12" db="EMBL/GenBank/DDBJ databases">
        <title>An insight into the sialome of adult female Ixodes ricinus ticks feeding for 6 days.</title>
        <authorList>
            <person name="Perner J."/>
            <person name="Ribeiro J.M.C."/>
        </authorList>
    </citation>
    <scope>NUCLEOTIDE SEQUENCE</scope>
    <source>
        <strain evidence="2">Semi-engorged</strain>
        <tissue evidence="2">Salivary glands</tissue>
    </source>
</reference>
<evidence type="ECO:0000256" key="1">
    <source>
        <dbReference type="SAM" id="MobiDB-lite"/>
    </source>
</evidence>
<sequence length="161" mass="16693">MRSAYRPYTSLRLASGLLPLSAPPASAPAREVREGRPRAHRDRPRGSVLAPDMCTFSVRRRALVPSLWPAGVEGSMESDFCLETPVLASGSVSSAPVCVPSATSSALESSPASASSSSSSSGSLSGLASSAVTLGCLRAGCTLGWRQSRKVTGPRCPWCAR</sequence>
<proteinExistence type="predicted"/>
<dbReference type="EMBL" id="GIFC01012263">
    <property type="protein sequence ID" value="MXU94346.1"/>
    <property type="molecule type" value="Transcribed_RNA"/>
</dbReference>
<organism evidence="2">
    <name type="scientific">Ixodes ricinus</name>
    <name type="common">Common tick</name>
    <name type="synonym">Acarus ricinus</name>
    <dbReference type="NCBI Taxonomy" id="34613"/>
    <lineage>
        <taxon>Eukaryota</taxon>
        <taxon>Metazoa</taxon>
        <taxon>Ecdysozoa</taxon>
        <taxon>Arthropoda</taxon>
        <taxon>Chelicerata</taxon>
        <taxon>Arachnida</taxon>
        <taxon>Acari</taxon>
        <taxon>Parasitiformes</taxon>
        <taxon>Ixodida</taxon>
        <taxon>Ixodoidea</taxon>
        <taxon>Ixodidae</taxon>
        <taxon>Ixodinae</taxon>
        <taxon>Ixodes</taxon>
    </lineage>
</organism>
<evidence type="ECO:0000313" key="2">
    <source>
        <dbReference type="EMBL" id="MXU94346.1"/>
    </source>
</evidence>
<accession>A0A6B0UXH8</accession>
<dbReference type="AlphaFoldDB" id="A0A6B0UXH8"/>